<sequence length="418" mass="46943">MYHVRFLKVPYSKSSRSLLKSDSPKKSSTRPNDAKAVNAPQIISRPQAFSVSTCTINSVVTLTTDLGDYFFYGNATLSVSLIASGQLSSKTTNVIHTEVQWKTGMRALPIVLEVSMKQLSRTIKNIGADVRFYMRVRLNMDTEYKDENEIYVDSYGDTLSKVLPVTSLGFWFSGSEERRARAHDTQWTIRYDNDNQRYVSRDIPIGVTSLKLVEELGESVARHLWDSGILLGSFLASSPRNREVFVEQLRAASKPMRILELGSGCGTVGLTLSKVFPQSHVVLTDLDSARAVCERNIALNCTRNNSSRANGKVEFSSFNWDNGNNTAEENAKVYSAEWDLVVSCDCTYNTDSFDILTDVLLKVVSRRTKLLLVHKERHGSEARVFELLREKNNLQFQWRQQLEPACAKSTADILVPVG</sequence>
<dbReference type="EMBL" id="MU970054">
    <property type="protein sequence ID" value="KAK9324111.1"/>
    <property type="molecule type" value="Genomic_DNA"/>
</dbReference>
<evidence type="ECO:0000313" key="2">
    <source>
        <dbReference type="Proteomes" id="UP001489719"/>
    </source>
</evidence>
<dbReference type="Proteomes" id="UP001489719">
    <property type="component" value="Unassembled WGS sequence"/>
</dbReference>
<proteinExistence type="predicted"/>
<protein>
    <submittedName>
        <fullName evidence="1">Methyltransferase-domain-containing protein</fullName>
    </submittedName>
</protein>
<keyword evidence="1" id="KW-0808">Transferase</keyword>
<accession>A0ACC3TTL6</accession>
<organism evidence="1 2">
    <name type="scientific">Lipomyces orientalis</name>
    <dbReference type="NCBI Taxonomy" id="1233043"/>
    <lineage>
        <taxon>Eukaryota</taxon>
        <taxon>Fungi</taxon>
        <taxon>Dikarya</taxon>
        <taxon>Ascomycota</taxon>
        <taxon>Saccharomycotina</taxon>
        <taxon>Lipomycetes</taxon>
        <taxon>Lipomycetales</taxon>
        <taxon>Lipomycetaceae</taxon>
        <taxon>Lipomyces</taxon>
    </lineage>
</organism>
<keyword evidence="2" id="KW-1185">Reference proteome</keyword>
<comment type="caution">
    <text evidence="1">The sequence shown here is derived from an EMBL/GenBank/DDBJ whole genome shotgun (WGS) entry which is preliminary data.</text>
</comment>
<name>A0ACC3TTL6_9ASCO</name>
<evidence type="ECO:0000313" key="1">
    <source>
        <dbReference type="EMBL" id="KAK9324111.1"/>
    </source>
</evidence>
<reference evidence="2" key="1">
    <citation type="journal article" date="2024" name="Front. Bioeng. Biotechnol.">
        <title>Genome-scale model development and genomic sequencing of the oleaginous clade Lipomyces.</title>
        <authorList>
            <person name="Czajka J.J."/>
            <person name="Han Y."/>
            <person name="Kim J."/>
            <person name="Mondo S.J."/>
            <person name="Hofstad B.A."/>
            <person name="Robles A."/>
            <person name="Haridas S."/>
            <person name="Riley R."/>
            <person name="LaButti K."/>
            <person name="Pangilinan J."/>
            <person name="Andreopoulos W."/>
            <person name="Lipzen A."/>
            <person name="Yan J."/>
            <person name="Wang M."/>
            <person name="Ng V."/>
            <person name="Grigoriev I.V."/>
            <person name="Spatafora J.W."/>
            <person name="Magnuson J.K."/>
            <person name="Baker S.E."/>
            <person name="Pomraning K.R."/>
        </authorList>
    </citation>
    <scope>NUCLEOTIDE SEQUENCE [LARGE SCALE GENOMIC DNA]</scope>
    <source>
        <strain evidence="2">CBS 10300</strain>
    </source>
</reference>
<keyword evidence="1" id="KW-0489">Methyltransferase</keyword>
<gene>
    <name evidence="1" type="ORF">V1517DRAFT_318780</name>
</gene>